<feature type="transmembrane region" description="Helical" evidence="1">
    <location>
        <begin position="74"/>
        <end position="95"/>
    </location>
</feature>
<dbReference type="Proteomes" id="UP000238385">
    <property type="component" value="Unassembled WGS sequence"/>
</dbReference>
<evidence type="ECO:0000313" key="2">
    <source>
        <dbReference type="EMBL" id="PSF10354.1"/>
    </source>
</evidence>
<dbReference type="OrthoDB" id="6197887at2"/>
<keyword evidence="1" id="KW-0472">Membrane</keyword>
<protein>
    <submittedName>
        <fullName evidence="2">Uncharacterized protein</fullName>
    </submittedName>
</protein>
<feature type="transmembrane region" description="Helical" evidence="1">
    <location>
        <begin position="148"/>
        <end position="171"/>
    </location>
</feature>
<name>A0A2T1KJN2_9GAMM</name>
<comment type="caution">
    <text evidence="2">The sequence shown here is derived from an EMBL/GenBank/DDBJ whole genome shotgun (WGS) entry which is preliminary data.</text>
</comment>
<evidence type="ECO:0000313" key="3">
    <source>
        <dbReference type="Proteomes" id="UP000238385"/>
    </source>
</evidence>
<proteinExistence type="predicted"/>
<keyword evidence="1" id="KW-1133">Transmembrane helix</keyword>
<reference evidence="2 3" key="1">
    <citation type="submission" date="2018-03" db="EMBL/GenBank/DDBJ databases">
        <title>Marinobacter brunus sp. nov., a marine bacterium of Gamma-proteobacteria isolated from the surface seawater of the South China Sea.</title>
        <authorList>
            <person name="Cheng H."/>
            <person name="Wu Y.-H."/>
            <person name="Xamxidin M."/>
            <person name="Xu X.-W."/>
        </authorList>
    </citation>
    <scope>NUCLEOTIDE SEQUENCE [LARGE SCALE GENOMIC DNA]</scope>
    <source>
        <strain evidence="2 3">JCM 30472</strain>
    </source>
</reference>
<sequence>MDSAQHSPAPRPRAMRLPMKISIAVAVALFLVLMALNQPLKTSSAPQGMVSFQLAGTAEQSYAIIRSWREGGLLWAQLSLWVDFLFIVAYLAALLQLTRHLTRDRPGIRERMVARWVRLLFVIAGVSDIAENIVLLNNLAPPTDSMSMTATILALIKITGLVLGVAGLVIIRAARRHSLSHSS</sequence>
<keyword evidence="3" id="KW-1185">Reference proteome</keyword>
<organism evidence="2 3">
    <name type="scientific">Marinobacter halophilus</name>
    <dbReference type="NCBI Taxonomy" id="1323740"/>
    <lineage>
        <taxon>Bacteria</taxon>
        <taxon>Pseudomonadati</taxon>
        <taxon>Pseudomonadota</taxon>
        <taxon>Gammaproteobacteria</taxon>
        <taxon>Pseudomonadales</taxon>
        <taxon>Marinobacteraceae</taxon>
        <taxon>Marinobacter</taxon>
    </lineage>
</organism>
<accession>A0A2T1KJN2</accession>
<feature type="transmembrane region" description="Helical" evidence="1">
    <location>
        <begin position="116"/>
        <end position="136"/>
    </location>
</feature>
<gene>
    <name evidence="2" type="ORF">C7H08_02360</name>
</gene>
<dbReference type="EMBL" id="PXNN01000003">
    <property type="protein sequence ID" value="PSF10354.1"/>
    <property type="molecule type" value="Genomic_DNA"/>
</dbReference>
<evidence type="ECO:0000256" key="1">
    <source>
        <dbReference type="SAM" id="Phobius"/>
    </source>
</evidence>
<keyword evidence="1" id="KW-0812">Transmembrane</keyword>
<dbReference type="AlphaFoldDB" id="A0A2T1KJN2"/>